<proteinExistence type="predicted"/>
<dbReference type="Proteomes" id="UP001139157">
    <property type="component" value="Unassembled WGS sequence"/>
</dbReference>
<accession>A0A9X2E2B5</accession>
<feature type="compositionally biased region" description="Polar residues" evidence="1">
    <location>
        <begin position="58"/>
        <end position="68"/>
    </location>
</feature>
<feature type="region of interest" description="Disordered" evidence="1">
    <location>
        <begin position="94"/>
        <end position="130"/>
    </location>
</feature>
<name>A0A9X2E2B5_9NOCA</name>
<protein>
    <submittedName>
        <fullName evidence="2">Uncharacterized protein</fullName>
    </submittedName>
</protein>
<dbReference type="EMBL" id="JAMRXG010000001">
    <property type="protein sequence ID" value="MCM6772325.1"/>
    <property type="molecule type" value="Genomic_DNA"/>
</dbReference>
<gene>
    <name evidence="2" type="ORF">NDR86_02415</name>
</gene>
<keyword evidence="3" id="KW-1185">Reference proteome</keyword>
<sequence length="130" mass="14491">MYHEPSAANICGHTDIRQAEQMMRTHRTCHPRNCTWKALAVLTLQSTTPDCTEESTDHPSTPEQQSPTGADDRFGPHAQGLLHTLDQLKNDMLRCIRPDNDDSDDHPPASGRRNSRSETAIDLPSPVVTH</sequence>
<evidence type="ECO:0000256" key="1">
    <source>
        <dbReference type="SAM" id="MobiDB-lite"/>
    </source>
</evidence>
<comment type="caution">
    <text evidence="2">The sequence shown here is derived from an EMBL/GenBank/DDBJ whole genome shotgun (WGS) entry which is preliminary data.</text>
</comment>
<feature type="region of interest" description="Disordered" evidence="1">
    <location>
        <begin position="48"/>
        <end position="78"/>
    </location>
</feature>
<evidence type="ECO:0000313" key="3">
    <source>
        <dbReference type="Proteomes" id="UP001139157"/>
    </source>
</evidence>
<evidence type="ECO:0000313" key="2">
    <source>
        <dbReference type="EMBL" id="MCM6772325.1"/>
    </source>
</evidence>
<dbReference type="AlphaFoldDB" id="A0A9X2E2B5"/>
<reference evidence="2" key="1">
    <citation type="submission" date="2022-06" db="EMBL/GenBank/DDBJ databases">
        <title>Novel species in genus nocardia.</title>
        <authorList>
            <person name="Li F."/>
        </authorList>
    </citation>
    <scope>NUCLEOTIDE SEQUENCE</scope>
    <source>
        <strain evidence="2">CDC141</strain>
    </source>
</reference>
<organism evidence="2 3">
    <name type="scientific">Nocardia pulmonis</name>
    <dbReference type="NCBI Taxonomy" id="2951408"/>
    <lineage>
        <taxon>Bacteria</taxon>
        <taxon>Bacillati</taxon>
        <taxon>Actinomycetota</taxon>
        <taxon>Actinomycetes</taxon>
        <taxon>Mycobacteriales</taxon>
        <taxon>Nocardiaceae</taxon>
        <taxon>Nocardia</taxon>
    </lineage>
</organism>
<dbReference type="RefSeq" id="WP_251909186.1">
    <property type="nucleotide sequence ID" value="NZ_JAMRXG010000001.1"/>
</dbReference>